<reference evidence="3 4" key="1">
    <citation type="submission" date="2014-06" db="EMBL/GenBank/DDBJ databases">
        <title>Draft genome sequence of Bacillus gaemokensis JCM 15801 (MCCC 1A00707).</title>
        <authorList>
            <person name="Lai Q."/>
            <person name="Liu Y."/>
            <person name="Shao Z."/>
        </authorList>
    </citation>
    <scope>NUCLEOTIDE SEQUENCE [LARGE SCALE GENOMIC DNA]</scope>
    <source>
        <strain evidence="3 4">JCM 15801</strain>
    </source>
</reference>
<dbReference type="EMBL" id="JOTM01000039">
    <property type="protein sequence ID" value="KEK22164.1"/>
    <property type="molecule type" value="Genomic_DNA"/>
</dbReference>
<feature type="region of interest" description="Disordered" evidence="1">
    <location>
        <begin position="852"/>
        <end position="881"/>
    </location>
</feature>
<dbReference type="InterPro" id="IPR027417">
    <property type="entry name" value="P-loop_NTPase"/>
</dbReference>
<dbReference type="RefSeq" id="WP_033678075.1">
    <property type="nucleotide sequence ID" value="NZ_JOTM01000039.1"/>
</dbReference>
<dbReference type="PANTHER" id="PTHR30121">
    <property type="entry name" value="UNCHARACTERIZED PROTEIN YJGR-RELATED"/>
    <property type="match status" value="1"/>
</dbReference>
<proteinExistence type="predicted"/>
<evidence type="ECO:0000256" key="1">
    <source>
        <dbReference type="SAM" id="MobiDB-lite"/>
    </source>
</evidence>
<dbReference type="STRING" id="574375.AZF08_26365"/>
<dbReference type="OrthoDB" id="2985392at2"/>
<keyword evidence="2" id="KW-0472">Membrane</keyword>
<evidence type="ECO:0000256" key="2">
    <source>
        <dbReference type="SAM" id="Phobius"/>
    </source>
</evidence>
<feature type="region of interest" description="Disordered" evidence="1">
    <location>
        <begin position="915"/>
        <end position="951"/>
    </location>
</feature>
<feature type="compositionally biased region" description="Polar residues" evidence="1">
    <location>
        <begin position="856"/>
        <end position="865"/>
    </location>
</feature>
<keyword evidence="2" id="KW-0812">Transmembrane</keyword>
<dbReference type="eggNOG" id="COG0433">
    <property type="taxonomic scope" value="Bacteria"/>
</dbReference>
<dbReference type="Proteomes" id="UP000027778">
    <property type="component" value="Unassembled WGS sequence"/>
</dbReference>
<accession>A0A073K4D4</accession>
<evidence type="ECO:0000313" key="3">
    <source>
        <dbReference type="EMBL" id="KEK22164.1"/>
    </source>
</evidence>
<feature type="transmembrane region" description="Helical" evidence="2">
    <location>
        <begin position="13"/>
        <end position="32"/>
    </location>
</feature>
<comment type="caution">
    <text evidence="3">The sequence shown here is derived from an EMBL/GenBank/DDBJ whole genome shotgun (WGS) entry which is preliminary data.</text>
</comment>
<dbReference type="AlphaFoldDB" id="A0A073K4D4"/>
<dbReference type="SUPFAM" id="SSF52540">
    <property type="entry name" value="P-loop containing nucleoside triphosphate hydrolases"/>
    <property type="match status" value="1"/>
</dbReference>
<name>A0A073K4D4_9BACI</name>
<keyword evidence="2" id="KW-1133">Transmembrane helix</keyword>
<dbReference type="Gene3D" id="3.40.50.300">
    <property type="entry name" value="P-loop containing nucleotide triphosphate hydrolases"/>
    <property type="match status" value="2"/>
</dbReference>
<organism evidence="3 4">
    <name type="scientific">Bacillus gaemokensis</name>
    <dbReference type="NCBI Taxonomy" id="574375"/>
    <lineage>
        <taxon>Bacteria</taxon>
        <taxon>Bacillati</taxon>
        <taxon>Bacillota</taxon>
        <taxon>Bacilli</taxon>
        <taxon>Bacillales</taxon>
        <taxon>Bacillaceae</taxon>
        <taxon>Bacillus</taxon>
        <taxon>Bacillus cereus group</taxon>
    </lineage>
</organism>
<keyword evidence="4" id="KW-1185">Reference proteome</keyword>
<dbReference type="InterPro" id="IPR051162">
    <property type="entry name" value="T4SS_component"/>
</dbReference>
<dbReference type="PANTHER" id="PTHR30121:SF11">
    <property type="entry name" value="AAA+ ATPASE DOMAIN-CONTAINING PROTEIN"/>
    <property type="match status" value="1"/>
</dbReference>
<sequence>MSRSKLDREIDDFVTKNWPMLLILGAGAAVWFSRDKILSELSRWMPVVVQIVQLLIWGLLAVVLLQIIRRVLLYQIERRRYRYVMIIPHVEDDMTVDTLGRMIRQVHGAGRRPLERLFKGRDWYRLLMYRPEGKEERVRFYLAGPEDGIQRVVQAFCSLYIHAEVYEQRMDEVPFPTWKAVGGRMVLKRKHLEATLSLARYTKDVLPTLLNATEEKTWVDISFSPDNGHRLIKGIRKAEKAIKKRKKHSSGFGLDAFEKEEYRNLNRRFAGNEMAFQVAVSFASEHYPGVPVLKNLGNMVASIMADVNELRYRRLKHSVLKVPYPSYGKMTWTGSELANLLHLPKIKGDKKDKVEKKILYLDKGEEMLPSGLLADGIGVGYARHPMKKDRLVRIAKEQMKKMGAITGKTGSGKSTVAMAIIESVIDELMDDSENASGFSLFDPTPDLAIIALNRMLKAELDGKQVDWNKVHFIRFRHSQHPPALNLLHRSSNEDTQTVINSILSIIKSIIPGQAPQTERILKATIGTLLIDGKQEHNTLSIPMFLTNELFRARVLSNLEGPEAKYYSHYWKYDVRDTLDASIQSILNRLDLFRSTTYLKRMYGQSGFSLDIRKWMDEGHIIFYDLSDMQPDDIQLTIGYIMNQYHRIVQQRPIGSKLHLTFIDEAHKVQVPILPKIVAEDRKYGLGLWPITQQITGQLDKALADALKEIGGNFFVCRQGPDSAKVLEDIMQKRFRAQYLQGLPDLVVAVQTQDKIDGKAQDVWCTIEVPPLDRYLPDGKVAIYGNESMINASNAWTHAKIKELEQTGKSIEEIDKEIDQFLYGKGGSKKEKAPLGKSEHSKDSIFNALEKEKATEPVQNKSTDTPFLTKKQQETSNISVKEEQQAKIIPLFQKKKTKVVPETVKEEKPIVEKAIEEKRQPEEIKEQSEIKKPKKKEEEKKSIFDMLEREKT</sequence>
<gene>
    <name evidence="3" type="ORF">BAGA_21050</name>
</gene>
<feature type="transmembrane region" description="Helical" evidence="2">
    <location>
        <begin position="44"/>
        <end position="68"/>
    </location>
</feature>
<evidence type="ECO:0000313" key="4">
    <source>
        <dbReference type="Proteomes" id="UP000027778"/>
    </source>
</evidence>
<protein>
    <submittedName>
        <fullName evidence="3">Uncharacterized protein</fullName>
    </submittedName>
</protein>